<keyword evidence="3" id="KW-1185">Reference proteome</keyword>
<evidence type="ECO:0000256" key="1">
    <source>
        <dbReference type="SAM" id="MobiDB-lite"/>
    </source>
</evidence>
<dbReference type="EMBL" id="CP104694">
    <property type="protein sequence ID" value="UXI66005.1"/>
    <property type="molecule type" value="Genomic_DNA"/>
</dbReference>
<dbReference type="Proteomes" id="UP001064632">
    <property type="component" value="Chromosome"/>
</dbReference>
<sequence length="577" mass="64366">MNRTHTNALDVESPSRYATSAFDASQLLAVAEGSRFSLLEDRESPYAVEDEFEHVPGCPTPLQTRSMKTVAISLLALGVAFGACAQSPEPVADQGSDFLEGVVIDPPTETSPAAPAASSDTAPAASLPGQGTDATADLDDLEIDIDSNVDHDGNAIPDAPAPRADGERTADGPVALGQEPDGPAPATEDGVLSAWLDPLRVSLKHETSYKFASPKRVVNNRSSVRVEYSKPLTSNLYLRLDTKLNLHQSNDHRAKAKDEDLFRELVTREAYLQNSFGNTSFRIGYQILPWGVSEGGAITDEVSPRNSAEFFFIPLEESRVGQPMLVTDHFGDAGQWTAFFVPKPGYNKYPDRGSEYDIPGAFDKNAPDDDWDNAGTYEFGARWKRSFGKNDISLMAARLIDNDYLVRQQRFRMYGLTANVAIDNLLLRAEVALKQPRAYFARPAGASDVSIVESDQFDSSFGFDYSPGGRALTYSAEVVLSRLLDWRNDIVGRERDEYSLVGSVRNRFFNDDLTLSWLTIYSKPYTRFQHRFLSSYLIDDHSTVYFELFFPQERDERSGTWPYRDQKQFVIRYQYQF</sequence>
<feature type="compositionally biased region" description="Acidic residues" evidence="1">
    <location>
        <begin position="136"/>
        <end position="147"/>
    </location>
</feature>
<proteinExistence type="predicted"/>
<evidence type="ECO:0008006" key="4">
    <source>
        <dbReference type="Google" id="ProtNLM"/>
    </source>
</evidence>
<feature type="region of interest" description="Disordered" evidence="1">
    <location>
        <begin position="101"/>
        <end position="189"/>
    </location>
</feature>
<name>A0ABY6BA25_9GAMM</name>
<protein>
    <recommendedName>
        <fullName evidence="4">Beta-barrel porin 2</fullName>
    </recommendedName>
</protein>
<reference evidence="2" key="1">
    <citation type="submission" date="2022-09" db="EMBL/GenBank/DDBJ databases">
        <title>Tahibacter sp. nov., isolated from a fresh water.</title>
        <authorList>
            <person name="Baek J.H."/>
            <person name="Lee J.K."/>
            <person name="Kim J.M."/>
            <person name="Jeon C.O."/>
        </authorList>
    </citation>
    <scope>NUCLEOTIDE SEQUENCE</scope>
    <source>
        <strain evidence="2">W38</strain>
    </source>
</reference>
<feature type="compositionally biased region" description="Low complexity" evidence="1">
    <location>
        <begin position="106"/>
        <end position="128"/>
    </location>
</feature>
<evidence type="ECO:0000313" key="3">
    <source>
        <dbReference type="Proteomes" id="UP001064632"/>
    </source>
</evidence>
<evidence type="ECO:0000313" key="2">
    <source>
        <dbReference type="EMBL" id="UXI66005.1"/>
    </source>
</evidence>
<accession>A0ABY6BA25</accession>
<organism evidence="2 3">
    <name type="scientific">Tahibacter amnicola</name>
    <dbReference type="NCBI Taxonomy" id="2976241"/>
    <lineage>
        <taxon>Bacteria</taxon>
        <taxon>Pseudomonadati</taxon>
        <taxon>Pseudomonadota</taxon>
        <taxon>Gammaproteobacteria</taxon>
        <taxon>Lysobacterales</taxon>
        <taxon>Rhodanobacteraceae</taxon>
        <taxon>Tahibacter</taxon>
    </lineage>
</organism>
<dbReference type="RefSeq" id="WP_261692995.1">
    <property type="nucleotide sequence ID" value="NZ_CP104694.1"/>
</dbReference>
<gene>
    <name evidence="2" type="ORF">N4264_14720</name>
</gene>